<name>A0AAD5YWY4_9AGAR</name>
<dbReference type="InterPro" id="IPR032675">
    <property type="entry name" value="LRR_dom_sf"/>
</dbReference>
<evidence type="ECO:0008006" key="4">
    <source>
        <dbReference type="Google" id="ProtNLM"/>
    </source>
</evidence>
<accession>A0AAD5YWY4</accession>
<evidence type="ECO:0000313" key="3">
    <source>
        <dbReference type="Proteomes" id="UP001213000"/>
    </source>
</evidence>
<reference evidence="2" key="1">
    <citation type="submission" date="2022-07" db="EMBL/GenBank/DDBJ databases">
        <title>Genome Sequence of Leucocoprinus birnbaumii.</title>
        <authorList>
            <person name="Buettner E."/>
        </authorList>
    </citation>
    <scope>NUCLEOTIDE SEQUENCE</scope>
    <source>
        <strain evidence="2">VT141</strain>
    </source>
</reference>
<dbReference type="EMBL" id="JANIEX010000003">
    <property type="protein sequence ID" value="KAJ3576859.1"/>
    <property type="molecule type" value="Genomic_DNA"/>
</dbReference>
<proteinExistence type="predicted"/>
<sequence length="493" mass="56759">MAAPLPSGDTQIHSAQDEIKRIQSEISAVDRLISQLYEKRAALSQRLNDVQSTTRILPPEILSRIFINAYDPPCIHTTHRSDNPPHPMIRKSACFPITLSHVCVIWRAVAYSTPSIWTYMNASLFESPDTVARILHMHLINVKSLPFHLNLPTWREPSQQITSLLFDHDWSKRIRSLTLSEFPFQWAPTFSQRFSGLTDLHIESYRVPPELEVTFSFSEIPLRKLHLADFRDVISLPLATLEDLHLQCTDMDVCIAMLIQCPDLIRFQSNMMIDRARSPQALQVINSSLANGRPAVFRLMEYFSWERGTVESANNFIRRLRLPRLKEFCWSEYHFWDHIQDLCAFAPNLPQGLDVVTLSLLPTSDRIDTNSVFETLPSGTRHLKLDRCRRSTVISLISQLRWEGERRYFPALAHLSIDATHTSPITLEQYMSERLLEIVEARFVDGACKQFSFKFSFVKIRWTPEARSGLCNLVAQGLDLSIVEDDTPVKWLS</sequence>
<protein>
    <recommendedName>
        <fullName evidence="4">F-box domain-containing protein</fullName>
    </recommendedName>
</protein>
<comment type="caution">
    <text evidence="2">The sequence shown here is derived from an EMBL/GenBank/DDBJ whole genome shotgun (WGS) entry which is preliminary data.</text>
</comment>
<gene>
    <name evidence="2" type="ORF">NP233_g135</name>
</gene>
<evidence type="ECO:0000256" key="1">
    <source>
        <dbReference type="SAM" id="Coils"/>
    </source>
</evidence>
<dbReference type="Gene3D" id="3.80.10.10">
    <property type="entry name" value="Ribonuclease Inhibitor"/>
    <property type="match status" value="1"/>
</dbReference>
<keyword evidence="1" id="KW-0175">Coiled coil</keyword>
<keyword evidence="3" id="KW-1185">Reference proteome</keyword>
<feature type="coiled-coil region" evidence="1">
    <location>
        <begin position="12"/>
        <end position="53"/>
    </location>
</feature>
<organism evidence="2 3">
    <name type="scientific">Leucocoprinus birnbaumii</name>
    <dbReference type="NCBI Taxonomy" id="56174"/>
    <lineage>
        <taxon>Eukaryota</taxon>
        <taxon>Fungi</taxon>
        <taxon>Dikarya</taxon>
        <taxon>Basidiomycota</taxon>
        <taxon>Agaricomycotina</taxon>
        <taxon>Agaricomycetes</taxon>
        <taxon>Agaricomycetidae</taxon>
        <taxon>Agaricales</taxon>
        <taxon>Agaricineae</taxon>
        <taxon>Agaricaceae</taxon>
        <taxon>Leucocoprinus</taxon>
    </lineage>
</organism>
<evidence type="ECO:0000313" key="2">
    <source>
        <dbReference type="EMBL" id="KAJ3576859.1"/>
    </source>
</evidence>
<dbReference type="Proteomes" id="UP001213000">
    <property type="component" value="Unassembled WGS sequence"/>
</dbReference>
<dbReference type="AlphaFoldDB" id="A0AAD5YWY4"/>